<evidence type="ECO:0000313" key="3">
    <source>
        <dbReference type="EMBL" id="TDR51537.1"/>
    </source>
</evidence>
<sequence>MKMFQCSGILLLTIVALTLTSPGYKMGELRAMASQSLQSPKEAEKKISDFFPDKSLAEAIALNLNGNSNIDVPITTEELRQLVDLTAMNAKISNLKGLEFAVNLKKLNVDNNHIDTDGMMPLTSLRKLEYLDISNNRILNHKPLGDMAGTALSGPGAIKRINAHNQGIGRVLDATKEADRKLIDLSWNFNDHVLTAKNIVRDKNGRLNFLINSHAAPSVLINGAGYTFNWQNSSAGQFRVDNIPENIHTLTMQSASGQTKIATGFSITITNLDKVNMFPYEF</sequence>
<proteinExistence type="predicted"/>
<reference evidence="3 4" key="1">
    <citation type="submission" date="2019-03" db="EMBL/GenBank/DDBJ databases">
        <title>Genomic Encyclopedia of Type Strains, Phase III (KMG-III): the genomes of soil and plant-associated and newly described type strains.</title>
        <authorList>
            <person name="Whitman W."/>
        </authorList>
    </citation>
    <scope>NUCLEOTIDE SEQUENCE [LARGE SCALE GENOMIC DNA]</scope>
    <source>
        <strain evidence="3 4">CECT 7972</strain>
    </source>
</reference>
<name>A0A4R6ZGY4_9LIST</name>
<dbReference type="AlphaFoldDB" id="A0A4R6ZGY4"/>
<dbReference type="PANTHER" id="PTHR46652">
    <property type="entry name" value="LEUCINE-RICH REPEAT AND IQ DOMAIN-CONTAINING PROTEIN 1-RELATED"/>
    <property type="match status" value="1"/>
</dbReference>
<keyword evidence="2" id="KW-0677">Repeat</keyword>
<dbReference type="PROSITE" id="PS51450">
    <property type="entry name" value="LRR"/>
    <property type="match status" value="1"/>
</dbReference>
<comment type="caution">
    <text evidence="3">The sequence shown here is derived from an EMBL/GenBank/DDBJ whole genome shotgun (WGS) entry which is preliminary data.</text>
</comment>
<accession>A0A4R6ZGY4</accession>
<protein>
    <submittedName>
        <fullName evidence="3">Leucine Rich Repeat (LRR) protein</fullName>
    </submittedName>
</protein>
<keyword evidence="4" id="KW-1185">Reference proteome</keyword>
<dbReference type="SUPFAM" id="SSF52075">
    <property type="entry name" value="Outer arm dynein light chain 1"/>
    <property type="match status" value="1"/>
</dbReference>
<dbReference type="PANTHER" id="PTHR46652:SF3">
    <property type="entry name" value="LEUCINE-RICH REPEAT-CONTAINING PROTEIN 9"/>
    <property type="match status" value="1"/>
</dbReference>
<dbReference type="InterPro" id="IPR032675">
    <property type="entry name" value="LRR_dom_sf"/>
</dbReference>
<dbReference type="STRING" id="1265846.PROCOU_09021"/>
<evidence type="ECO:0000256" key="1">
    <source>
        <dbReference type="ARBA" id="ARBA00022614"/>
    </source>
</evidence>
<dbReference type="EMBL" id="SNZK01000012">
    <property type="protein sequence ID" value="TDR51537.1"/>
    <property type="molecule type" value="Genomic_DNA"/>
</dbReference>
<dbReference type="OrthoDB" id="2680104at2"/>
<evidence type="ECO:0000313" key="4">
    <source>
        <dbReference type="Proteomes" id="UP000295558"/>
    </source>
</evidence>
<dbReference type="RefSeq" id="WP_036071215.1">
    <property type="nucleotide sequence ID" value="NZ_SNZK01000012.1"/>
</dbReference>
<evidence type="ECO:0000256" key="2">
    <source>
        <dbReference type="ARBA" id="ARBA00022737"/>
    </source>
</evidence>
<gene>
    <name evidence="3" type="ORF">DFP96_11223</name>
</gene>
<organism evidence="3 4">
    <name type="scientific">Listeria rocourtiae</name>
    <dbReference type="NCBI Taxonomy" id="647910"/>
    <lineage>
        <taxon>Bacteria</taxon>
        <taxon>Bacillati</taxon>
        <taxon>Bacillota</taxon>
        <taxon>Bacilli</taxon>
        <taxon>Bacillales</taxon>
        <taxon>Listeriaceae</taxon>
        <taxon>Listeria</taxon>
    </lineage>
</organism>
<dbReference type="InterPro" id="IPR001611">
    <property type="entry name" value="Leu-rich_rpt"/>
</dbReference>
<dbReference type="InterPro" id="IPR050836">
    <property type="entry name" value="SDS22/Internalin_LRR"/>
</dbReference>
<dbReference type="Gene3D" id="3.80.10.10">
    <property type="entry name" value="Ribonuclease Inhibitor"/>
    <property type="match status" value="1"/>
</dbReference>
<keyword evidence="1" id="KW-0433">Leucine-rich repeat</keyword>
<dbReference type="Proteomes" id="UP000295558">
    <property type="component" value="Unassembled WGS sequence"/>
</dbReference>